<organism evidence="1 2">
    <name type="scientific">Sphingomonas carotinifaciens</name>
    <dbReference type="NCBI Taxonomy" id="1166323"/>
    <lineage>
        <taxon>Bacteria</taxon>
        <taxon>Pseudomonadati</taxon>
        <taxon>Pseudomonadota</taxon>
        <taxon>Alphaproteobacteria</taxon>
        <taxon>Sphingomonadales</taxon>
        <taxon>Sphingomonadaceae</taxon>
        <taxon>Sphingomonas</taxon>
    </lineage>
</organism>
<dbReference type="Pfam" id="PF00072">
    <property type="entry name" value="Response_reg"/>
    <property type="match status" value="1"/>
</dbReference>
<accession>A0A1G7PFL3</accession>
<proteinExistence type="predicted"/>
<reference evidence="1 2" key="1">
    <citation type="submission" date="2016-10" db="EMBL/GenBank/DDBJ databases">
        <authorList>
            <person name="Varghese N."/>
            <person name="Submissions S."/>
        </authorList>
    </citation>
    <scope>NUCLEOTIDE SEQUENCE [LARGE SCALE GENOMIC DNA]</scope>
    <source>
        <strain evidence="1 2">S7-754</strain>
    </source>
</reference>
<dbReference type="GO" id="GO:0000160">
    <property type="term" value="P:phosphorelay signal transduction system"/>
    <property type="evidence" value="ECO:0007669"/>
    <property type="project" value="InterPro"/>
</dbReference>
<dbReference type="SUPFAM" id="SSF52172">
    <property type="entry name" value="CheY-like"/>
    <property type="match status" value="1"/>
</dbReference>
<dbReference type="Gene3D" id="3.40.50.2300">
    <property type="match status" value="1"/>
</dbReference>
<dbReference type="InterPro" id="IPR011006">
    <property type="entry name" value="CheY-like_superfamily"/>
</dbReference>
<dbReference type="PROSITE" id="PS50110">
    <property type="entry name" value="RESPONSE_REGULATORY"/>
    <property type="match status" value="1"/>
</dbReference>
<evidence type="ECO:0000313" key="1">
    <source>
        <dbReference type="EMBL" id="SDF84280.1"/>
    </source>
</evidence>
<name>A0A1G7PFL3_9SPHN</name>
<sequence length="129" mass="13274">MTMSAIPPVILVVADQPLLSLAAVDLAEQAGFMVVTAGDAQDAAAMLGERSDIAIVLVDLDQPGRARGAELAAMITRQWPAVRVLVLTDRVDQMPGEVAAPTIIRPCADRVIVAALTALSGSGSAGSDR</sequence>
<keyword evidence="2" id="KW-1185">Reference proteome</keyword>
<dbReference type="CDD" id="cd00156">
    <property type="entry name" value="REC"/>
    <property type="match status" value="1"/>
</dbReference>
<dbReference type="AlphaFoldDB" id="A0A1G7PFL3"/>
<dbReference type="InterPro" id="IPR001789">
    <property type="entry name" value="Sig_transdc_resp-reg_receiver"/>
</dbReference>
<evidence type="ECO:0000313" key="2">
    <source>
        <dbReference type="Proteomes" id="UP000323502"/>
    </source>
</evidence>
<gene>
    <name evidence="1" type="ORF">SAMN05216557_106157</name>
</gene>
<protein>
    <submittedName>
        <fullName evidence="1">Response regulator receiver domain-containing protein</fullName>
    </submittedName>
</protein>
<dbReference type="Proteomes" id="UP000323502">
    <property type="component" value="Unassembled WGS sequence"/>
</dbReference>
<dbReference type="EMBL" id="FNBI01000006">
    <property type="protein sequence ID" value="SDF84280.1"/>
    <property type="molecule type" value="Genomic_DNA"/>
</dbReference>